<dbReference type="PANTHER" id="PTHR43481:SF4">
    <property type="entry name" value="GLYCEROL-1-PHOSPHATE PHOSPHOHYDROLASE 1-RELATED"/>
    <property type="match status" value="1"/>
</dbReference>
<comment type="caution">
    <text evidence="1">The sequence shown here is derived from an EMBL/GenBank/DDBJ whole genome shotgun (WGS) entry which is preliminary data.</text>
</comment>
<dbReference type="InterPro" id="IPR036412">
    <property type="entry name" value="HAD-like_sf"/>
</dbReference>
<dbReference type="SUPFAM" id="SSF56784">
    <property type="entry name" value="HAD-like"/>
    <property type="match status" value="1"/>
</dbReference>
<keyword evidence="2" id="KW-1185">Reference proteome</keyword>
<dbReference type="InterPro" id="IPR023214">
    <property type="entry name" value="HAD_sf"/>
</dbReference>
<dbReference type="InterPro" id="IPR051806">
    <property type="entry name" value="HAD-like_SPP"/>
</dbReference>
<dbReference type="InterPro" id="IPR023198">
    <property type="entry name" value="PGP-like_dom2"/>
</dbReference>
<dbReference type="Pfam" id="PF00702">
    <property type="entry name" value="Hydrolase"/>
    <property type="match status" value="1"/>
</dbReference>
<dbReference type="Gene3D" id="1.10.150.240">
    <property type="entry name" value="Putative phosphatase, domain 2"/>
    <property type="match status" value="1"/>
</dbReference>
<accession>A0A8J3DA87</accession>
<dbReference type="PANTHER" id="PTHR43481">
    <property type="entry name" value="FRUCTOSE-1-PHOSPHATE PHOSPHATASE"/>
    <property type="match status" value="1"/>
</dbReference>
<dbReference type="Proteomes" id="UP000642829">
    <property type="component" value="Unassembled WGS sequence"/>
</dbReference>
<dbReference type="CDD" id="cd07505">
    <property type="entry name" value="HAD_BPGM-like"/>
    <property type="match status" value="1"/>
</dbReference>
<evidence type="ECO:0000313" key="1">
    <source>
        <dbReference type="EMBL" id="GHB96198.1"/>
    </source>
</evidence>
<reference evidence="1" key="2">
    <citation type="submission" date="2020-09" db="EMBL/GenBank/DDBJ databases">
        <authorList>
            <person name="Sun Q."/>
            <person name="Kim S."/>
        </authorList>
    </citation>
    <scope>NUCLEOTIDE SEQUENCE</scope>
    <source>
        <strain evidence="1">KCTC 12870</strain>
    </source>
</reference>
<dbReference type="RefSeq" id="WP_189512478.1">
    <property type="nucleotide sequence ID" value="NZ_BMXG01000005.1"/>
</dbReference>
<dbReference type="AlphaFoldDB" id="A0A8J3DA87"/>
<dbReference type="SFLD" id="SFLDG01129">
    <property type="entry name" value="C1.5:_HAD__Beta-PGM__Phosphata"/>
    <property type="match status" value="1"/>
</dbReference>
<dbReference type="EMBL" id="BMXG01000005">
    <property type="protein sequence ID" value="GHB96198.1"/>
    <property type="molecule type" value="Genomic_DNA"/>
</dbReference>
<reference evidence="1" key="1">
    <citation type="journal article" date="2014" name="Int. J. Syst. Evol. Microbiol.">
        <title>Complete genome sequence of Corynebacterium casei LMG S-19264T (=DSM 44701T), isolated from a smear-ripened cheese.</title>
        <authorList>
            <consortium name="US DOE Joint Genome Institute (JGI-PGF)"/>
            <person name="Walter F."/>
            <person name="Albersmeier A."/>
            <person name="Kalinowski J."/>
            <person name="Ruckert C."/>
        </authorList>
    </citation>
    <scope>NUCLEOTIDE SEQUENCE</scope>
    <source>
        <strain evidence="1">KCTC 12870</strain>
    </source>
</reference>
<dbReference type="InterPro" id="IPR006439">
    <property type="entry name" value="HAD-SF_hydro_IA"/>
</dbReference>
<dbReference type="NCBIfam" id="TIGR01509">
    <property type="entry name" value="HAD-SF-IA-v3"/>
    <property type="match status" value="1"/>
</dbReference>
<sequence length="205" mass="22755">MSDLKLPEGETLAYIFDCDGTLADTMPLHYRAWRHAFIKNRAKFEFTWDLFYSMAGVGMHHSVEQLNERFGDSLEPDTVVSDQNDFLQKEHANIQPIHQVVKLATEFKAKGLPIAVASGGDRHQVHGTLHYCGIDHLFDIVVTKQDVVHSKPAPDGFLKAAELLGVDPTKCVVFEDSKLGLTAAEAAGMRWVYVDPDIFSAGVEA</sequence>
<proteinExistence type="predicted"/>
<dbReference type="Gene3D" id="3.40.50.1000">
    <property type="entry name" value="HAD superfamily/HAD-like"/>
    <property type="match status" value="1"/>
</dbReference>
<name>A0A8J3DA87_9BACT</name>
<dbReference type="GO" id="GO:0050308">
    <property type="term" value="F:sugar-phosphatase activity"/>
    <property type="evidence" value="ECO:0007669"/>
    <property type="project" value="TreeGrafter"/>
</dbReference>
<dbReference type="SFLD" id="SFLDS00003">
    <property type="entry name" value="Haloacid_Dehalogenase"/>
    <property type="match status" value="1"/>
</dbReference>
<evidence type="ECO:0000313" key="2">
    <source>
        <dbReference type="Proteomes" id="UP000642829"/>
    </source>
</evidence>
<protein>
    <submittedName>
        <fullName evidence="1">Phosphatase</fullName>
    </submittedName>
</protein>
<dbReference type="SFLD" id="SFLDG01135">
    <property type="entry name" value="C1.5.6:_HAD__Beta-PGM__Phospha"/>
    <property type="match status" value="1"/>
</dbReference>
<organism evidence="1 2">
    <name type="scientific">Cerasicoccus arenae</name>
    <dbReference type="NCBI Taxonomy" id="424488"/>
    <lineage>
        <taxon>Bacteria</taxon>
        <taxon>Pseudomonadati</taxon>
        <taxon>Verrucomicrobiota</taxon>
        <taxon>Opitutia</taxon>
        <taxon>Puniceicoccales</taxon>
        <taxon>Cerasicoccaceae</taxon>
        <taxon>Cerasicoccus</taxon>
    </lineage>
</organism>
<gene>
    <name evidence="1" type="ORF">GCM10007047_09950</name>
</gene>